<proteinExistence type="inferred from homology"/>
<dbReference type="GO" id="GO:0019546">
    <property type="term" value="P:L-arginine deiminase pathway"/>
    <property type="evidence" value="ECO:0007669"/>
    <property type="project" value="TreeGrafter"/>
</dbReference>
<evidence type="ECO:0000256" key="3">
    <source>
        <dbReference type="ARBA" id="ARBA00022777"/>
    </source>
</evidence>
<comment type="similarity">
    <text evidence="1">Belongs to the carbamate kinase family.</text>
</comment>
<dbReference type="InterPro" id="IPR036393">
    <property type="entry name" value="AceGlu_kinase-like_sf"/>
</dbReference>
<dbReference type="GO" id="GO:0005829">
    <property type="term" value="C:cytosol"/>
    <property type="evidence" value="ECO:0007669"/>
    <property type="project" value="TreeGrafter"/>
</dbReference>
<evidence type="ECO:0000256" key="2">
    <source>
        <dbReference type="ARBA" id="ARBA00022679"/>
    </source>
</evidence>
<reference evidence="5" key="1">
    <citation type="submission" date="2019-08" db="EMBL/GenBank/DDBJ databases">
        <authorList>
            <person name="Kucharzyk K."/>
            <person name="Murdoch R.W."/>
            <person name="Higgins S."/>
            <person name="Loffler F."/>
        </authorList>
    </citation>
    <scope>NUCLEOTIDE SEQUENCE</scope>
</reference>
<dbReference type="InterPro" id="IPR003964">
    <property type="entry name" value="Carb_kinase"/>
</dbReference>
<dbReference type="SUPFAM" id="SSF53633">
    <property type="entry name" value="Carbamate kinase-like"/>
    <property type="match status" value="1"/>
</dbReference>
<organism evidence="5">
    <name type="scientific">bioreactor metagenome</name>
    <dbReference type="NCBI Taxonomy" id="1076179"/>
    <lineage>
        <taxon>unclassified sequences</taxon>
        <taxon>metagenomes</taxon>
        <taxon>ecological metagenomes</taxon>
    </lineage>
</organism>
<evidence type="ECO:0000256" key="1">
    <source>
        <dbReference type="ARBA" id="ARBA00011066"/>
    </source>
</evidence>
<dbReference type="PANTHER" id="PTHR30409">
    <property type="entry name" value="CARBAMATE KINASE"/>
    <property type="match status" value="1"/>
</dbReference>
<protein>
    <submittedName>
        <fullName evidence="5">Carbamate kinase 2</fullName>
        <ecNumber evidence="5">2.7.2.2</ecNumber>
    </submittedName>
</protein>
<evidence type="ECO:0000313" key="5">
    <source>
        <dbReference type="EMBL" id="MPN35527.1"/>
    </source>
</evidence>
<evidence type="ECO:0000259" key="4">
    <source>
        <dbReference type="Pfam" id="PF00696"/>
    </source>
</evidence>
<feature type="domain" description="Aspartate/glutamate/uridylate kinase" evidence="4">
    <location>
        <begin position="1"/>
        <end position="75"/>
    </location>
</feature>
<dbReference type="EMBL" id="VSSQ01089173">
    <property type="protein sequence ID" value="MPN35527.1"/>
    <property type="molecule type" value="Genomic_DNA"/>
</dbReference>
<comment type="caution">
    <text evidence="5">The sequence shown here is derived from an EMBL/GenBank/DDBJ whole genome shotgun (WGS) entry which is preliminary data.</text>
</comment>
<dbReference type="AlphaFoldDB" id="A0A645H925"/>
<accession>A0A645H925</accession>
<dbReference type="InterPro" id="IPR001048">
    <property type="entry name" value="Asp/Glu/Uridylate_kinase"/>
</dbReference>
<keyword evidence="3 5" id="KW-0418">Kinase</keyword>
<gene>
    <name evidence="5" type="primary">arcC2_5</name>
    <name evidence="5" type="ORF">SDC9_183025</name>
</gene>
<dbReference type="EC" id="2.7.2.2" evidence="5"/>
<dbReference type="Pfam" id="PF00696">
    <property type="entry name" value="AA_kinase"/>
    <property type="match status" value="1"/>
</dbReference>
<name>A0A645H925_9ZZZZ</name>
<dbReference type="GO" id="GO:0008804">
    <property type="term" value="F:carbamate kinase activity"/>
    <property type="evidence" value="ECO:0007669"/>
    <property type="project" value="UniProtKB-EC"/>
</dbReference>
<dbReference type="Gene3D" id="3.40.1160.10">
    <property type="entry name" value="Acetylglutamate kinase-like"/>
    <property type="match status" value="1"/>
</dbReference>
<keyword evidence="2 5" id="KW-0808">Transferase</keyword>
<sequence length="95" mass="10306">MLAQEIRADILVITTGVEQVCIHFGKPNQQALDTVDVATMTRYMQEGHFPPGSMLPKIVASLAFLEHGGKRVIITTPECLPAALRGETGTHIVHS</sequence>
<dbReference type="PANTHER" id="PTHR30409:SF1">
    <property type="entry name" value="CARBAMATE KINASE-RELATED"/>
    <property type="match status" value="1"/>
</dbReference>